<dbReference type="Gene3D" id="3.40.190.150">
    <property type="entry name" value="Bordetella uptake gene, domain 1"/>
    <property type="match status" value="1"/>
</dbReference>
<dbReference type="InterPro" id="IPR005064">
    <property type="entry name" value="BUG"/>
</dbReference>
<sequence>MNRRDVLCLSLAAGMGAMGKAWAQEDFPNRLMKVVVPYPPGGITDLLGRVLADILAKEFPAKPVIVENKGGGTGTVAQQYILQQPHDGHLLLSGGLGGLILPTILNPNLPIDPQQNFVPVAQLCELMNVLVVGRDVEARTLPELVAYGKTRVGKLNYGSNGVGTLAHFTSVLFNQRAGTHFVHIPYRSSGEIITGLKNGDIQVSFANLPSVAALIRSGSLRAIAVTGAKRSAALPDVPTMQELGMTDFVATGWLGAYAPVGTPQANLDKLSDAIVKGGRMPENIQRLQTAGFEVSVRNHAEFAAWNRSEFARWNELARKENIKPEA</sequence>
<comment type="similarity">
    <text evidence="1">Belongs to the UPF0065 (bug) family.</text>
</comment>
<evidence type="ECO:0000313" key="4">
    <source>
        <dbReference type="Proteomes" id="UP000277294"/>
    </source>
</evidence>
<feature type="chain" id="PRO_5018294381" evidence="2">
    <location>
        <begin position="24"/>
        <end position="326"/>
    </location>
</feature>
<dbReference type="Gene3D" id="3.40.190.10">
    <property type="entry name" value="Periplasmic binding protein-like II"/>
    <property type="match status" value="1"/>
</dbReference>
<dbReference type="SUPFAM" id="SSF53850">
    <property type="entry name" value="Periplasmic binding protein-like II"/>
    <property type="match status" value="1"/>
</dbReference>
<protein>
    <submittedName>
        <fullName evidence="3">Tripartite tricarboxylate transporter family receptor</fullName>
    </submittedName>
</protein>
<evidence type="ECO:0000256" key="1">
    <source>
        <dbReference type="ARBA" id="ARBA00006987"/>
    </source>
</evidence>
<gene>
    <name evidence="3" type="ORF">PIGHUM_01855</name>
</gene>
<keyword evidence="4" id="KW-1185">Reference proteome</keyword>
<proteinExistence type="inferred from homology"/>
<dbReference type="AlphaFoldDB" id="A0A3P4B265"/>
<name>A0A3P4B265_9BURK</name>
<dbReference type="Pfam" id="PF03401">
    <property type="entry name" value="TctC"/>
    <property type="match status" value="1"/>
</dbReference>
<accession>A0A3P4B265</accession>
<dbReference type="OrthoDB" id="8639113at2"/>
<keyword evidence="2" id="KW-0732">Signal</keyword>
<dbReference type="PIRSF" id="PIRSF017082">
    <property type="entry name" value="YflP"/>
    <property type="match status" value="1"/>
</dbReference>
<evidence type="ECO:0000313" key="3">
    <source>
        <dbReference type="EMBL" id="VCU69790.1"/>
    </source>
</evidence>
<dbReference type="InterPro" id="IPR042100">
    <property type="entry name" value="Bug_dom1"/>
</dbReference>
<organism evidence="3 4">
    <name type="scientific">Pigmentiphaga humi</name>
    <dbReference type="NCBI Taxonomy" id="2478468"/>
    <lineage>
        <taxon>Bacteria</taxon>
        <taxon>Pseudomonadati</taxon>
        <taxon>Pseudomonadota</taxon>
        <taxon>Betaproteobacteria</taxon>
        <taxon>Burkholderiales</taxon>
        <taxon>Alcaligenaceae</taxon>
        <taxon>Pigmentiphaga</taxon>
    </lineage>
</organism>
<feature type="signal peptide" evidence="2">
    <location>
        <begin position="1"/>
        <end position="23"/>
    </location>
</feature>
<dbReference type="PANTHER" id="PTHR42928:SF5">
    <property type="entry name" value="BLR1237 PROTEIN"/>
    <property type="match status" value="1"/>
</dbReference>
<dbReference type="CDD" id="cd07012">
    <property type="entry name" value="PBP2_Bug_TTT"/>
    <property type="match status" value="1"/>
</dbReference>
<dbReference type="Proteomes" id="UP000277294">
    <property type="component" value="Unassembled WGS sequence"/>
</dbReference>
<dbReference type="PANTHER" id="PTHR42928">
    <property type="entry name" value="TRICARBOXYLATE-BINDING PROTEIN"/>
    <property type="match status" value="1"/>
</dbReference>
<evidence type="ECO:0000256" key="2">
    <source>
        <dbReference type="SAM" id="SignalP"/>
    </source>
</evidence>
<dbReference type="RefSeq" id="WP_124079307.1">
    <property type="nucleotide sequence ID" value="NZ_UWPJ01000016.1"/>
</dbReference>
<keyword evidence="3" id="KW-0675">Receptor</keyword>
<dbReference type="EMBL" id="UWPJ01000016">
    <property type="protein sequence ID" value="VCU69790.1"/>
    <property type="molecule type" value="Genomic_DNA"/>
</dbReference>
<reference evidence="3 4" key="1">
    <citation type="submission" date="2018-10" db="EMBL/GenBank/DDBJ databases">
        <authorList>
            <person name="Criscuolo A."/>
        </authorList>
    </citation>
    <scope>NUCLEOTIDE SEQUENCE [LARGE SCALE GENOMIC DNA]</scope>
    <source>
        <strain evidence="3">DnA1</strain>
    </source>
</reference>